<name>A0A938XU99_9FIRM</name>
<protein>
    <submittedName>
        <fullName evidence="2">Flavodoxin</fullName>
    </submittedName>
</protein>
<dbReference type="GO" id="GO:0010181">
    <property type="term" value="F:FMN binding"/>
    <property type="evidence" value="ECO:0007669"/>
    <property type="project" value="InterPro"/>
</dbReference>
<dbReference type="AlphaFoldDB" id="A0A938XU99"/>
<dbReference type="Pfam" id="PF12682">
    <property type="entry name" value="Flavodoxin_4"/>
    <property type="match status" value="1"/>
</dbReference>
<feature type="domain" description="Flavodoxin-like" evidence="1">
    <location>
        <begin position="4"/>
        <end position="157"/>
    </location>
</feature>
<dbReference type="PANTHER" id="PTHR39201:SF1">
    <property type="entry name" value="FLAVODOXIN-LIKE DOMAIN-CONTAINING PROTEIN"/>
    <property type="match status" value="1"/>
</dbReference>
<comment type="caution">
    <text evidence="2">The sequence shown here is derived from an EMBL/GenBank/DDBJ whole genome shotgun (WGS) entry which is preliminary data.</text>
</comment>
<dbReference type="InterPro" id="IPR029039">
    <property type="entry name" value="Flavoprotein-like_sf"/>
</dbReference>
<dbReference type="Gene3D" id="3.40.50.360">
    <property type="match status" value="1"/>
</dbReference>
<dbReference type="PROSITE" id="PS50902">
    <property type="entry name" value="FLAVODOXIN_LIKE"/>
    <property type="match status" value="1"/>
</dbReference>
<reference evidence="2" key="1">
    <citation type="submission" date="2021-01" db="EMBL/GenBank/DDBJ databases">
        <title>Genomic Encyclopedia of Type Strains, Phase IV (KMG-IV): sequencing the most valuable type-strain genomes for metagenomic binning, comparative biology and taxonomic classification.</title>
        <authorList>
            <person name="Goeker M."/>
        </authorList>
    </citation>
    <scope>NUCLEOTIDE SEQUENCE</scope>
    <source>
        <strain evidence="2">DSM 23230</strain>
    </source>
</reference>
<dbReference type="GO" id="GO:0016651">
    <property type="term" value="F:oxidoreductase activity, acting on NAD(P)H"/>
    <property type="evidence" value="ECO:0007669"/>
    <property type="project" value="UniProtKB-ARBA"/>
</dbReference>
<keyword evidence="3" id="KW-1185">Reference proteome</keyword>
<evidence type="ECO:0000313" key="3">
    <source>
        <dbReference type="Proteomes" id="UP000774000"/>
    </source>
</evidence>
<dbReference type="Proteomes" id="UP000774000">
    <property type="component" value="Unassembled WGS sequence"/>
</dbReference>
<gene>
    <name evidence="2" type="ORF">JOC47_002501</name>
</gene>
<dbReference type="SUPFAM" id="SSF52218">
    <property type="entry name" value="Flavoproteins"/>
    <property type="match status" value="1"/>
</dbReference>
<evidence type="ECO:0000259" key="1">
    <source>
        <dbReference type="PROSITE" id="PS50902"/>
    </source>
</evidence>
<evidence type="ECO:0000313" key="2">
    <source>
        <dbReference type="EMBL" id="MBM7557635.1"/>
    </source>
</evidence>
<accession>A0A938XU99</accession>
<dbReference type="RefSeq" id="WP_204702385.1">
    <property type="nucleotide sequence ID" value="NZ_JAFBDQ010000015.1"/>
</dbReference>
<dbReference type="EMBL" id="JAFBDQ010000015">
    <property type="protein sequence ID" value="MBM7557635.1"/>
    <property type="molecule type" value="Genomic_DNA"/>
</dbReference>
<dbReference type="PANTHER" id="PTHR39201">
    <property type="entry name" value="EXPORTED PROTEIN-RELATED"/>
    <property type="match status" value="1"/>
</dbReference>
<proteinExistence type="predicted"/>
<sequence>MKKTLLIYYSYGGTTKHLAEELKNELKLDSHQLELKNDLQGIFKMVFKIPFLMMFKKCPALKPINIDFEQYDNIIIGMPVWMATFAAPIRTFIRDTNLSGKNIALFCSSGTNPGHVFADFKSLLPDNDYVSELKLKNAEKNLETSVIKLKGWASELF</sequence>
<organism evidence="2 3">
    <name type="scientific">Halanaerobacter jeridensis</name>
    <dbReference type="NCBI Taxonomy" id="706427"/>
    <lineage>
        <taxon>Bacteria</taxon>
        <taxon>Bacillati</taxon>
        <taxon>Bacillota</taxon>
        <taxon>Clostridia</taxon>
        <taxon>Halanaerobiales</taxon>
        <taxon>Halobacteroidaceae</taxon>
        <taxon>Halanaerobacter</taxon>
    </lineage>
</organism>
<dbReference type="InterPro" id="IPR008254">
    <property type="entry name" value="Flavodoxin/NO_synth"/>
</dbReference>